<evidence type="ECO:0000313" key="2">
    <source>
        <dbReference type="Proteomes" id="UP000749311"/>
    </source>
</evidence>
<protein>
    <recommendedName>
        <fullName evidence="3">ApeA N-terminal domain-containing protein</fullName>
    </recommendedName>
</protein>
<accession>A0ABX0SDL1</accession>
<sequence>MAAIEGDLGLRIDELRVGSETPDGSYVKVQAVFEHLSAVCAYRPEDGPARSLSQRITFPAVEGASEMSAVFPTDGNTIELTSSTAVPLEEFESQLAVFQALLVLATDLPCGQLSMIATDASDVRVQIFGRDKYSPFRRKERPSVEQSLRFSGDWLQETIDEWWNSYTDWKPILQIISGLRYQPGYVDADVILSSAAIESLATKLKQDAPPRLDADERQPFLDALNSLKDLNAAQKDMRGILKSELSRTTFRSKVEQLVESVPVDVWQQARISTSEWTKALIRVRNTIAHAAQNEIWDDSQLLRGVRDANWIVLSLLILKHIRVPSKVLSHSADRLGVRYAPRHPSVDIFL</sequence>
<evidence type="ECO:0008006" key="3">
    <source>
        <dbReference type="Google" id="ProtNLM"/>
    </source>
</evidence>
<gene>
    <name evidence="1" type="ORF">FB473_000701</name>
</gene>
<comment type="caution">
    <text evidence="1">The sequence shown here is derived from an EMBL/GenBank/DDBJ whole genome shotgun (WGS) entry which is preliminary data.</text>
</comment>
<dbReference type="RefSeq" id="WP_167164878.1">
    <property type="nucleotide sequence ID" value="NZ_BAAAOO010000002.1"/>
</dbReference>
<reference evidence="1 2" key="1">
    <citation type="submission" date="2020-02" db="EMBL/GenBank/DDBJ databases">
        <title>Sequencing the genomes of 1000 actinobacteria strains.</title>
        <authorList>
            <person name="Klenk H.-P."/>
        </authorList>
    </citation>
    <scope>NUCLEOTIDE SEQUENCE [LARGE SCALE GENOMIC DNA]</scope>
    <source>
        <strain evidence="1 2">DSM 19609</strain>
    </source>
</reference>
<evidence type="ECO:0000313" key="1">
    <source>
        <dbReference type="EMBL" id="NIH56056.1"/>
    </source>
</evidence>
<keyword evidence="2" id="KW-1185">Reference proteome</keyword>
<proteinExistence type="predicted"/>
<dbReference type="Proteomes" id="UP000749311">
    <property type="component" value="Unassembled WGS sequence"/>
</dbReference>
<organism evidence="1 2">
    <name type="scientific">Brooklawnia cerclae</name>
    <dbReference type="NCBI Taxonomy" id="349934"/>
    <lineage>
        <taxon>Bacteria</taxon>
        <taxon>Bacillati</taxon>
        <taxon>Actinomycetota</taxon>
        <taxon>Actinomycetes</taxon>
        <taxon>Propionibacteriales</taxon>
        <taxon>Propionibacteriaceae</taxon>
        <taxon>Brooklawnia</taxon>
    </lineage>
</organism>
<name>A0ABX0SDL1_9ACTN</name>
<dbReference type="EMBL" id="JAAMOZ010000001">
    <property type="protein sequence ID" value="NIH56056.1"/>
    <property type="molecule type" value="Genomic_DNA"/>
</dbReference>